<dbReference type="Pfam" id="PF00589">
    <property type="entry name" value="Phage_integrase"/>
    <property type="match status" value="1"/>
</dbReference>
<proteinExistence type="predicted"/>
<comment type="caution">
    <text evidence="3">The sequence shown here is derived from an EMBL/GenBank/DDBJ whole genome shotgun (WGS) entry which is preliminary data.</text>
</comment>
<evidence type="ECO:0000256" key="1">
    <source>
        <dbReference type="ARBA" id="ARBA00023172"/>
    </source>
</evidence>
<dbReference type="InterPro" id="IPR011010">
    <property type="entry name" value="DNA_brk_join_enz"/>
</dbReference>
<dbReference type="EMBL" id="QSII01000024">
    <property type="protein sequence ID" value="RHC81529.1"/>
    <property type="molecule type" value="Genomic_DNA"/>
</dbReference>
<reference evidence="3 4" key="1">
    <citation type="submission" date="2018-08" db="EMBL/GenBank/DDBJ databases">
        <title>A genome reference for cultivated species of the human gut microbiota.</title>
        <authorList>
            <person name="Zou Y."/>
            <person name="Xue W."/>
            <person name="Luo G."/>
        </authorList>
    </citation>
    <scope>NUCLEOTIDE SEQUENCE [LARGE SCALE GENOMIC DNA]</scope>
    <source>
        <strain evidence="3 4">AM34-17</strain>
    </source>
</reference>
<evidence type="ECO:0000313" key="3">
    <source>
        <dbReference type="EMBL" id="RHC81529.1"/>
    </source>
</evidence>
<organism evidence="3 4">
    <name type="scientific">Parabacteroides merdae</name>
    <dbReference type="NCBI Taxonomy" id="46503"/>
    <lineage>
        <taxon>Bacteria</taxon>
        <taxon>Pseudomonadati</taxon>
        <taxon>Bacteroidota</taxon>
        <taxon>Bacteroidia</taxon>
        <taxon>Bacteroidales</taxon>
        <taxon>Tannerellaceae</taxon>
        <taxon>Parabacteroides</taxon>
    </lineage>
</organism>
<dbReference type="GO" id="GO:0015074">
    <property type="term" value="P:DNA integration"/>
    <property type="evidence" value="ECO:0007669"/>
    <property type="project" value="InterPro"/>
</dbReference>
<dbReference type="GO" id="GO:0006310">
    <property type="term" value="P:DNA recombination"/>
    <property type="evidence" value="ECO:0007669"/>
    <property type="project" value="UniProtKB-KW"/>
</dbReference>
<gene>
    <name evidence="3" type="ORF">DW828_15800</name>
</gene>
<dbReference type="InterPro" id="IPR013762">
    <property type="entry name" value="Integrase-like_cat_sf"/>
</dbReference>
<dbReference type="AlphaFoldDB" id="A0A414BUT4"/>
<feature type="domain" description="Tyr recombinase" evidence="2">
    <location>
        <begin position="271"/>
        <end position="445"/>
    </location>
</feature>
<keyword evidence="1" id="KW-0233">DNA recombination</keyword>
<evidence type="ECO:0000313" key="4">
    <source>
        <dbReference type="Proteomes" id="UP000286260"/>
    </source>
</evidence>
<sequence length="640" mass="75179">MARKYISSSLNNGFDTDKVVNTCADKISTEFKHKKQAQDLSTTQVFYNEIAPHYNLRKPKGSKPTMVYFVCCINKKQVRISTGFKVYPKHWGKDKAIISNRQSIIDNKNNSLLNDKINAMNERFNEYKLYLCDERIEHSNQTFKNFMNNTKENNTDLIKHIKNAICKDDKADNTKENYLRFVSRFEDFLKTKETYVLNTALMNEFQQWCIDNMKTQNGSKVSPDTINNTVKKLMTILKNYGVMYGFIDKTTLDNILIKPLQVKKTDDEIALRGDEVTQIHRFKCDNKKDEEIKDLFVLECLTGQRISDIDKVANNIETKNGRTYINLVQEKTTEKIEVDIIFQIALDIIKKYNYKLPTYDRYTYNKRIKEICKDAGIKGTEITTKQEAGSGTVKKIEKERYECVSSHTGRRTFITLLSLMGYNYNDIARYSGHKTLETLRQYDKSKVGTKFKMMYEDTKKNHPELLPQLINTKVCKNQEIIKTNSNTDIKVSNKHNYEFLFKNVDVYKSLFITNSINDEIQYNNEVYTLKQICNYLQTEIGKKDRYSLIKQILKESCNIPFISYEVFIKEIYDISLMEYTTCNHNEQITVDVDGNTVELDEIMSIEEIQEIYKERYIKYRCAELGINIEEIKKYLNKHIY</sequence>
<accession>A0A414BUT4</accession>
<dbReference type="RefSeq" id="WP_122204863.1">
    <property type="nucleotide sequence ID" value="NZ_QSII01000024.1"/>
</dbReference>
<dbReference type="Proteomes" id="UP000286260">
    <property type="component" value="Unassembled WGS sequence"/>
</dbReference>
<name>A0A414BUT4_9BACT</name>
<dbReference type="Gene3D" id="1.10.443.10">
    <property type="entry name" value="Intergrase catalytic core"/>
    <property type="match status" value="1"/>
</dbReference>
<dbReference type="GO" id="GO:0003677">
    <property type="term" value="F:DNA binding"/>
    <property type="evidence" value="ECO:0007669"/>
    <property type="project" value="InterPro"/>
</dbReference>
<protein>
    <recommendedName>
        <fullName evidence="2">Tyr recombinase domain-containing protein</fullName>
    </recommendedName>
</protein>
<evidence type="ECO:0000259" key="2">
    <source>
        <dbReference type="Pfam" id="PF00589"/>
    </source>
</evidence>
<dbReference type="InterPro" id="IPR002104">
    <property type="entry name" value="Integrase_catalytic"/>
</dbReference>
<dbReference type="SUPFAM" id="SSF56349">
    <property type="entry name" value="DNA breaking-rejoining enzymes"/>
    <property type="match status" value="1"/>
</dbReference>